<dbReference type="EMBL" id="JAENHO010000016">
    <property type="protein sequence ID" value="MBL7260839.1"/>
    <property type="molecule type" value="Genomic_DNA"/>
</dbReference>
<keyword evidence="1" id="KW-1133">Transmembrane helix</keyword>
<name>A0ABS1W268_9ACTN</name>
<protein>
    <submittedName>
        <fullName evidence="2">Uncharacterized protein</fullName>
    </submittedName>
</protein>
<accession>A0ABS1W268</accession>
<keyword evidence="1" id="KW-0472">Membrane</keyword>
<evidence type="ECO:0000313" key="3">
    <source>
        <dbReference type="Proteomes" id="UP000598996"/>
    </source>
</evidence>
<comment type="caution">
    <text evidence="2">The sequence shown here is derived from an EMBL/GenBank/DDBJ whole genome shotgun (WGS) entry which is preliminary data.</text>
</comment>
<feature type="transmembrane region" description="Helical" evidence="1">
    <location>
        <begin position="52"/>
        <end position="73"/>
    </location>
</feature>
<keyword evidence="1" id="KW-0812">Transmembrane</keyword>
<organism evidence="2 3">
    <name type="scientific">Paractinoplanes lichenicola</name>
    <dbReference type="NCBI Taxonomy" id="2802976"/>
    <lineage>
        <taxon>Bacteria</taxon>
        <taxon>Bacillati</taxon>
        <taxon>Actinomycetota</taxon>
        <taxon>Actinomycetes</taxon>
        <taxon>Micromonosporales</taxon>
        <taxon>Micromonosporaceae</taxon>
        <taxon>Paractinoplanes</taxon>
    </lineage>
</organism>
<reference evidence="2 3" key="1">
    <citation type="submission" date="2021-01" db="EMBL/GenBank/DDBJ databases">
        <title>Actinoplanes sp. nov. LDG1-01 isolated from lichen.</title>
        <authorList>
            <person name="Saeng-In P."/>
            <person name="Phongsopitanun W."/>
            <person name="Kanchanasin P."/>
            <person name="Yuki M."/>
            <person name="Kudo T."/>
            <person name="Ohkuma M."/>
            <person name="Tanasupawat S."/>
        </authorList>
    </citation>
    <scope>NUCLEOTIDE SEQUENCE [LARGE SCALE GENOMIC DNA]</scope>
    <source>
        <strain evidence="2 3">LDG1-01</strain>
    </source>
</reference>
<dbReference type="RefSeq" id="WP_202997572.1">
    <property type="nucleotide sequence ID" value="NZ_JAENHO010000016.1"/>
</dbReference>
<evidence type="ECO:0000313" key="2">
    <source>
        <dbReference type="EMBL" id="MBL7260839.1"/>
    </source>
</evidence>
<evidence type="ECO:0000256" key="1">
    <source>
        <dbReference type="SAM" id="Phobius"/>
    </source>
</evidence>
<sequence length="86" mass="9391">MNERNEPNPHSKTVVEAANYLINRQRTRTGRIAGAVVGKVIDQEGGKLTGRVVVAILVVLAVVGIAFVAYRLLVLDLILTVIREQN</sequence>
<gene>
    <name evidence="2" type="ORF">JKJ07_41795</name>
</gene>
<dbReference type="Proteomes" id="UP000598996">
    <property type="component" value="Unassembled WGS sequence"/>
</dbReference>
<proteinExistence type="predicted"/>
<keyword evidence="3" id="KW-1185">Reference proteome</keyword>